<organism evidence="13 14">
    <name type="scientific">Spiroplasma kunkelii CR2-3x</name>
    <dbReference type="NCBI Taxonomy" id="273035"/>
    <lineage>
        <taxon>Bacteria</taxon>
        <taxon>Bacillati</taxon>
        <taxon>Mycoplasmatota</taxon>
        <taxon>Mollicutes</taxon>
        <taxon>Entomoplasmatales</taxon>
        <taxon>Spiroplasmataceae</taxon>
        <taxon>Spiroplasma</taxon>
    </lineage>
</organism>
<keyword evidence="7 11" id="KW-0067">ATP-binding</keyword>
<dbReference type="GO" id="GO:0016052">
    <property type="term" value="P:carbohydrate catabolic process"/>
    <property type="evidence" value="ECO:0007669"/>
    <property type="project" value="UniProtKB-ARBA"/>
</dbReference>
<dbReference type="InterPro" id="IPR022463">
    <property type="entry name" value="1-PFruKinase"/>
</dbReference>
<dbReference type="KEGG" id="skn:SKUN_00375"/>
<dbReference type="GO" id="GO:0005524">
    <property type="term" value="F:ATP binding"/>
    <property type="evidence" value="ECO:0007669"/>
    <property type="project" value="UniProtKB-UniRule"/>
</dbReference>
<evidence type="ECO:0000256" key="10">
    <source>
        <dbReference type="PIRNR" id="PIRNR000535"/>
    </source>
</evidence>
<proteinExistence type="inferred from homology"/>
<dbReference type="InterPro" id="IPR029056">
    <property type="entry name" value="Ribokinase-like"/>
</dbReference>
<dbReference type="PROSITE" id="PS00584">
    <property type="entry name" value="PFKB_KINASES_2"/>
    <property type="match status" value="1"/>
</dbReference>
<dbReference type="RefSeq" id="WP_053390608.1">
    <property type="nucleotide sequence ID" value="NZ_CP010899.1"/>
</dbReference>
<dbReference type="NCBIfam" id="TIGR03168">
    <property type="entry name" value="1-PFK"/>
    <property type="match status" value="1"/>
</dbReference>
<keyword evidence="5 11" id="KW-0547">Nucleotide-binding</keyword>
<dbReference type="SUPFAM" id="SSF53613">
    <property type="entry name" value="Ribokinase-like"/>
    <property type="match status" value="1"/>
</dbReference>
<dbReference type="AlphaFoldDB" id="A0A0K2JGE0"/>
<evidence type="ECO:0000256" key="7">
    <source>
        <dbReference type="ARBA" id="ARBA00022840"/>
    </source>
</evidence>
<dbReference type="CDD" id="cd01164">
    <property type="entry name" value="FruK_PfkB_like"/>
    <property type="match status" value="1"/>
</dbReference>
<keyword evidence="4 10" id="KW-0808">Transferase</keyword>
<dbReference type="Pfam" id="PF00294">
    <property type="entry name" value="PfkB"/>
    <property type="match status" value="1"/>
</dbReference>
<dbReference type="Gene3D" id="3.40.1190.20">
    <property type="match status" value="1"/>
</dbReference>
<evidence type="ECO:0000256" key="11">
    <source>
        <dbReference type="RuleBase" id="RU369061"/>
    </source>
</evidence>
<keyword evidence="14" id="KW-1185">Reference proteome</keyword>
<dbReference type="GO" id="GO:0008662">
    <property type="term" value="F:1-phosphofructokinase activity"/>
    <property type="evidence" value="ECO:0007669"/>
    <property type="project" value="UniProtKB-UniRule"/>
</dbReference>
<sequence length="310" mass="33888">MIYTLTLNPAIDQVIEVPNFQVGKTNKAISEYEVIGGKGINVAIMLQHLGYSTTALGFLGRDNKEMFEYYLIEQKVGACFHEVNGKNRTNIKIKSLEIKQETELNGLSFYVSADDVMALLTILKTELTKNDCLIISGSLPRNCPSDLYQTISTYCDENEILFVVDATKDVLLSTLSAKPFLIKPNLAELNELFETNYQFTQKVEIVALGKRLQEQGVQNVLISSGKDGSILITTTNVYVGNTATGQLINSVGAGDSMVAGFVGAYLATNDYQEAMLTGICAGSATSFSQGIADKLLVESLKQQIKISTFR</sequence>
<evidence type="ECO:0000256" key="9">
    <source>
        <dbReference type="ARBA" id="ARBA00047745"/>
    </source>
</evidence>
<dbReference type="InterPro" id="IPR017583">
    <property type="entry name" value="Tagatose/fructose_Pkinase"/>
</dbReference>
<evidence type="ECO:0000256" key="4">
    <source>
        <dbReference type="ARBA" id="ARBA00022679"/>
    </source>
</evidence>
<evidence type="ECO:0000256" key="3">
    <source>
        <dbReference type="ARBA" id="ARBA00013596"/>
    </source>
</evidence>
<feature type="domain" description="Carbohydrate kinase PfkB" evidence="12">
    <location>
        <begin position="7"/>
        <end position="290"/>
    </location>
</feature>
<evidence type="ECO:0000256" key="2">
    <source>
        <dbReference type="ARBA" id="ARBA00012131"/>
    </source>
</evidence>
<dbReference type="PANTHER" id="PTHR46566:SF1">
    <property type="entry name" value="1-PHOSPHOFRUCTOKINASE"/>
    <property type="match status" value="1"/>
</dbReference>
<reference evidence="13 14" key="1">
    <citation type="journal article" date="2015" name="Genome Announc.">
        <title>Complete Genome Sequence of Spiroplasma kunkelii Strain CR2-3x, Causal Agent of Corn Stunt Disease in Zea mays L.</title>
        <authorList>
            <person name="Davis R.E."/>
            <person name="Shao J."/>
            <person name="Dally E.L."/>
            <person name="Zhao Y."/>
            <person name="Gasparich G.E."/>
            <person name="Gaynor B.J."/>
            <person name="Athey J.C."/>
            <person name="Harrison N.A."/>
            <person name="Donofrio N."/>
        </authorList>
    </citation>
    <scope>NUCLEOTIDE SEQUENCE [LARGE SCALE GENOMIC DNA]</scope>
    <source>
        <strain evidence="13 14">CR2-3x</strain>
    </source>
</reference>
<accession>A0A0K2JGE0</accession>
<dbReference type="EC" id="2.7.1.56" evidence="2 11"/>
<keyword evidence="6 11" id="KW-0418">Kinase</keyword>
<evidence type="ECO:0000313" key="13">
    <source>
        <dbReference type="EMBL" id="ALA97291.1"/>
    </source>
</evidence>
<gene>
    <name evidence="13" type="primary">pfkB</name>
    <name evidence="13" type="ORF">SKUN_00375</name>
</gene>
<evidence type="ECO:0000256" key="1">
    <source>
        <dbReference type="ARBA" id="ARBA00010688"/>
    </source>
</evidence>
<dbReference type="FunFam" id="3.40.1190.20:FF:000001">
    <property type="entry name" value="Phosphofructokinase"/>
    <property type="match status" value="1"/>
</dbReference>
<dbReference type="NCBIfam" id="TIGR03828">
    <property type="entry name" value="pfkB"/>
    <property type="match status" value="1"/>
</dbReference>
<evidence type="ECO:0000259" key="12">
    <source>
        <dbReference type="Pfam" id="PF00294"/>
    </source>
</evidence>
<dbReference type="GO" id="GO:0005829">
    <property type="term" value="C:cytosol"/>
    <property type="evidence" value="ECO:0007669"/>
    <property type="project" value="TreeGrafter"/>
</dbReference>
<dbReference type="PATRIC" id="fig|273035.7.peg.443"/>
<comment type="function">
    <text evidence="11">Catalyzes the ATP-dependent phosphorylation of fructose-l-phosphate to fructose-l,6-bisphosphate.</text>
</comment>
<evidence type="ECO:0000256" key="6">
    <source>
        <dbReference type="ARBA" id="ARBA00022777"/>
    </source>
</evidence>
<dbReference type="PROSITE" id="PS00583">
    <property type="entry name" value="PFKB_KINASES_1"/>
    <property type="match status" value="1"/>
</dbReference>
<dbReference type="STRING" id="273035.SKUN_00375"/>
<dbReference type="OrthoDB" id="9801219at2"/>
<dbReference type="PIRSF" id="PIRSF000535">
    <property type="entry name" value="1PFK/6PFK/LacC"/>
    <property type="match status" value="1"/>
</dbReference>
<evidence type="ECO:0000313" key="14">
    <source>
        <dbReference type="Proteomes" id="UP000062963"/>
    </source>
</evidence>
<name>A0A0K2JGE0_SPIKU</name>
<dbReference type="Proteomes" id="UP000062963">
    <property type="component" value="Chromosome"/>
</dbReference>
<comment type="catalytic activity">
    <reaction evidence="9 11">
        <text>beta-D-fructose 1-phosphate + ATP = beta-D-fructose 1,6-bisphosphate + ADP + H(+)</text>
        <dbReference type="Rhea" id="RHEA:14213"/>
        <dbReference type="ChEBI" id="CHEBI:15378"/>
        <dbReference type="ChEBI" id="CHEBI:30616"/>
        <dbReference type="ChEBI" id="CHEBI:32966"/>
        <dbReference type="ChEBI" id="CHEBI:138881"/>
        <dbReference type="ChEBI" id="CHEBI:456216"/>
        <dbReference type="EC" id="2.7.1.56"/>
    </reaction>
</comment>
<dbReference type="PANTHER" id="PTHR46566">
    <property type="entry name" value="1-PHOSPHOFRUCTOKINASE-RELATED"/>
    <property type="match status" value="1"/>
</dbReference>
<protein>
    <recommendedName>
        <fullName evidence="3 11">1-phosphofructokinase</fullName>
        <shortName evidence="11">Fru1PK</shortName>
        <ecNumber evidence="2 11">2.7.1.56</ecNumber>
    </recommendedName>
    <alternativeName>
        <fullName evidence="8 11">Fructose 1-phosphate kinase</fullName>
    </alternativeName>
</protein>
<dbReference type="EMBL" id="CP010899">
    <property type="protein sequence ID" value="ALA97291.1"/>
    <property type="molecule type" value="Genomic_DNA"/>
</dbReference>
<dbReference type="InterPro" id="IPR002173">
    <property type="entry name" value="Carboh/pur_kinase_PfkB_CS"/>
</dbReference>
<dbReference type="InterPro" id="IPR011611">
    <property type="entry name" value="PfkB_dom"/>
</dbReference>
<comment type="similarity">
    <text evidence="1 11">Belongs to the carbohydrate kinase PfkB family.</text>
</comment>
<evidence type="ECO:0000256" key="8">
    <source>
        <dbReference type="ARBA" id="ARBA00032802"/>
    </source>
</evidence>
<dbReference type="GO" id="GO:0044281">
    <property type="term" value="P:small molecule metabolic process"/>
    <property type="evidence" value="ECO:0007669"/>
    <property type="project" value="UniProtKB-ARBA"/>
</dbReference>
<evidence type="ECO:0000256" key="5">
    <source>
        <dbReference type="ARBA" id="ARBA00022741"/>
    </source>
</evidence>